<feature type="domain" description="Glycosyltransferase 2-like" evidence="2">
    <location>
        <begin position="23"/>
        <end position="148"/>
    </location>
</feature>
<feature type="region of interest" description="Disordered" evidence="1">
    <location>
        <begin position="589"/>
        <end position="608"/>
    </location>
</feature>
<name>A0A1H9T2D9_9ACTN</name>
<keyword evidence="3" id="KW-0808">Transferase</keyword>
<dbReference type="GO" id="GO:0016740">
    <property type="term" value="F:transferase activity"/>
    <property type="evidence" value="ECO:0007669"/>
    <property type="project" value="UniProtKB-KW"/>
</dbReference>
<gene>
    <name evidence="3" type="ORF">SAMN05443377_1189</name>
</gene>
<dbReference type="PANTHER" id="PTHR43179:SF7">
    <property type="entry name" value="RHAMNOSYLTRANSFERASE WBBL"/>
    <property type="match status" value="1"/>
</dbReference>
<sequence>MTTDAPETEATFAASGTRAQVTAIVVTYCSAPVIGPLLASLRGQLGGLSVRVIVADNDSPDDTVHLVRRNSDVILVETGGNLGYAAAINAAIAAAGETDTFLVLNPDITLQPGALRAMHNRLIAERAGVVVPAIEEPDGTTYPSLRREPSLTRALGDALLGRHLGPRPAALSEMVRAAADYEYPHRVEWATGAAMLIDARTARAVGRWDERYFLYSEETDYLRRVRSAGSAVWFEPAARVAHAQGASGSSPQLDALMAVNRVIYYRAHHSRLAAAAMRGIVIAHEALRSRDPRHRVALRFVLDEASWIRLPHASTPAPRGEPSCGVGHQDAAVTGSVIVPAHNEVAVIGETVRPLGALVGTADVEVVVAANGCTDRTAARAREIPGITVLELHRASKSAALNAAEDILGRWPRIYLDADVRASEQTIRDTLAAMGQPGALAGRPPFRWDLAHATAPVRAYYRARGRLRSVTEGLWGAGVYALSQAGRARFGRFPDLIADDLFVDQQFSPGDKVIVDTEPVIVSTPRDARSLLAVLRRQARGSGQLDSRTARSTLRELAGTVRSPASAADALCYAVLALASRIPVRRTTGWERDNSSRNPIGADPQEHR</sequence>
<dbReference type="InterPro" id="IPR001173">
    <property type="entry name" value="Glyco_trans_2-like"/>
</dbReference>
<feature type="domain" description="Glycosyltransferase 2-like" evidence="2">
    <location>
        <begin position="336"/>
        <end position="442"/>
    </location>
</feature>
<dbReference type="Pfam" id="PF00535">
    <property type="entry name" value="Glycos_transf_2"/>
    <property type="match status" value="2"/>
</dbReference>
<dbReference type="InterPro" id="IPR029044">
    <property type="entry name" value="Nucleotide-diphossugar_trans"/>
</dbReference>
<dbReference type="RefSeq" id="WP_177170155.1">
    <property type="nucleotide sequence ID" value="NZ_FOGZ01000018.1"/>
</dbReference>
<evidence type="ECO:0000313" key="3">
    <source>
        <dbReference type="EMBL" id="SER91308.1"/>
    </source>
</evidence>
<organism evidence="3 4">
    <name type="scientific">Propionibacterium cyclohexanicum</name>
    <dbReference type="NCBI Taxonomy" id="64702"/>
    <lineage>
        <taxon>Bacteria</taxon>
        <taxon>Bacillati</taxon>
        <taxon>Actinomycetota</taxon>
        <taxon>Actinomycetes</taxon>
        <taxon>Propionibacteriales</taxon>
        <taxon>Propionibacteriaceae</taxon>
        <taxon>Propionibacterium</taxon>
    </lineage>
</organism>
<dbReference type="STRING" id="64702.SAMN05443377_1189"/>
<dbReference type="SUPFAM" id="SSF53448">
    <property type="entry name" value="Nucleotide-diphospho-sugar transferases"/>
    <property type="match status" value="2"/>
</dbReference>
<protein>
    <submittedName>
        <fullName evidence="3">Glycosyltransferase, GT2 family</fullName>
    </submittedName>
</protein>
<dbReference type="EMBL" id="FOGZ01000018">
    <property type="protein sequence ID" value="SER91308.1"/>
    <property type="molecule type" value="Genomic_DNA"/>
</dbReference>
<evidence type="ECO:0000313" key="4">
    <source>
        <dbReference type="Proteomes" id="UP000198815"/>
    </source>
</evidence>
<keyword evidence="4" id="KW-1185">Reference proteome</keyword>
<proteinExistence type="predicted"/>
<dbReference type="Proteomes" id="UP000198815">
    <property type="component" value="Unassembled WGS sequence"/>
</dbReference>
<dbReference type="AlphaFoldDB" id="A0A1H9T2D9"/>
<dbReference type="Gene3D" id="3.90.550.10">
    <property type="entry name" value="Spore Coat Polysaccharide Biosynthesis Protein SpsA, Chain A"/>
    <property type="match status" value="2"/>
</dbReference>
<evidence type="ECO:0000259" key="2">
    <source>
        <dbReference type="Pfam" id="PF00535"/>
    </source>
</evidence>
<dbReference type="PANTHER" id="PTHR43179">
    <property type="entry name" value="RHAMNOSYLTRANSFERASE WBBL"/>
    <property type="match status" value="1"/>
</dbReference>
<accession>A0A1H9T2D9</accession>
<reference evidence="3 4" key="1">
    <citation type="submission" date="2016-10" db="EMBL/GenBank/DDBJ databases">
        <authorList>
            <person name="de Groot N.N."/>
        </authorList>
    </citation>
    <scope>NUCLEOTIDE SEQUENCE [LARGE SCALE GENOMIC DNA]</scope>
    <source>
        <strain evidence="3 4">DSM 16859</strain>
    </source>
</reference>
<evidence type="ECO:0000256" key="1">
    <source>
        <dbReference type="SAM" id="MobiDB-lite"/>
    </source>
</evidence>